<feature type="compositionally biased region" description="Basic and acidic residues" evidence="3">
    <location>
        <begin position="432"/>
        <end position="444"/>
    </location>
</feature>
<dbReference type="InterPro" id="IPR012945">
    <property type="entry name" value="Tubulin-bd_cofactor_C_dom"/>
</dbReference>
<evidence type="ECO:0000256" key="3">
    <source>
        <dbReference type="SAM" id="MobiDB-lite"/>
    </source>
</evidence>
<dbReference type="EMBL" id="JAGTXO010000002">
    <property type="protein sequence ID" value="KAG8469367.1"/>
    <property type="molecule type" value="Genomic_DNA"/>
</dbReference>
<sequence length="1102" mass="116279">MSRGEVRLELVEARDVEPTEVNGDEFVFYCRACVKEPIRRRFKRGRDTTVRGPAFKLGERLLLDDVHEEATIVLDLFAREARAGAAGLGATDELLGKAVLPVAAAAARGEVVEWVELISGKLQLRLAFSKRDADAEDDEEGETDETEDMDDLRAHAALPAAAAAAASPSPRSLPFSGSGAAAAKSPPPAAPPPARQTAAPSVPLKPLGLGAAGLGTGAPAERAAGPPLGTHRDSAFVRVVSRLSTSVEWTREVLPAIRRSVGSFARAARSAGAQRAQRDAHSAFQEAAEGALQAAIDAEGADSETILTDLLASADRPVPPALDDVGARTLRLLWCMDDMDEFDAFMRAEASAAAPGGGDEDDAADNDTAPVDSNGTRADNDTGIDHAAARDMLGLGIALGLASGELEMDAEGRLSRSRSPHGSRSPSPSPTREGRVFADDRFEELPPVDVDVPVVQGDDGDGRPPRSPSRRPLAPPTLEAIDGEGTLVSSPPSARAHAAESAPMPAAVPKLVVNDGHGVGVLPDAPPLPAQPSKEKPAAAAHGAHGAGAERTGGSRDGDVEAATAVEGEGEEEVLQLEAVEDEDELLADEDERYDDDCEDDEDDDKDATPSAKPRSPPAREQTRAPRAALDADVDEFDEVDEVEDEEEDEVLSDLPEGEAHPPAQRARAPPSAPPAPRAADAHAHGGREAAEAEVDGDGDGDAAGGDGAEPPGGWPEPVETRTSFRYFRDVTVSRFDGELNGAHVEVQDLNNCEVLLLDVSAQVTIDRCTNCRFLIAPTNGSVFVRDCKSCMLTVACRQLRTRGCMHCDIFVHTLGPIVETSSGMRFERWNVWYPGQDAHFARAKLDAGVNKWNDVYDFSEGDGAYAQPHWELMPAAEFLRWEVRFDGPHAGRLGGDALENAAEAFLPAEYLDAELEESSVQPPPASRFGTERAPIGKRLVDGAWTLIYEEEAMATKPHRAPSSGQAHAEPDAAPAGARDPRETELALVAAEPGWVRTVHAFVANHAPAFSGEGAADRARQQALHEVYAAAAEVQLEETLAELGIDAEAFLRALLQPVAPGGLGPAASRALLQVRAMEDLGAFVELMEGAASGAGVDSTGGR</sequence>
<dbReference type="GO" id="GO:0006892">
    <property type="term" value="P:post-Golgi vesicle-mediated transport"/>
    <property type="evidence" value="ECO:0007669"/>
    <property type="project" value="TreeGrafter"/>
</dbReference>
<dbReference type="AlphaFoldDB" id="A0A8J5XVR8"/>
<dbReference type="OMA" id="CCERCHI"/>
<feature type="compositionally biased region" description="Low complexity" evidence="3">
    <location>
        <begin position="195"/>
        <end position="206"/>
    </location>
</feature>
<dbReference type="InterPro" id="IPR039093">
    <property type="entry name" value="XRP2"/>
</dbReference>
<keyword evidence="6" id="KW-1185">Reference proteome</keyword>
<dbReference type="InterPro" id="IPR017901">
    <property type="entry name" value="C-CAP_CF_C-like"/>
</dbReference>
<feature type="compositionally biased region" description="Low complexity" evidence="3">
    <location>
        <begin position="159"/>
        <end position="184"/>
    </location>
</feature>
<dbReference type="InterPro" id="IPR016098">
    <property type="entry name" value="CAP/MinC_C"/>
</dbReference>
<evidence type="ECO:0000313" key="6">
    <source>
        <dbReference type="Proteomes" id="UP000751190"/>
    </source>
</evidence>
<comment type="caution">
    <text evidence="5">The sequence shown here is derived from an EMBL/GenBank/DDBJ whole genome shotgun (WGS) entry which is preliminary data.</text>
</comment>
<feature type="compositionally biased region" description="Acidic residues" evidence="3">
    <location>
        <begin position="568"/>
        <end position="606"/>
    </location>
</feature>
<feature type="compositionally biased region" description="Acidic residues" evidence="3">
    <location>
        <begin position="692"/>
        <end position="701"/>
    </location>
</feature>
<evidence type="ECO:0000256" key="1">
    <source>
        <dbReference type="ARBA" id="ARBA00008848"/>
    </source>
</evidence>
<feature type="domain" description="C-CAP/cofactor C-like" evidence="4">
    <location>
        <begin position="716"/>
        <end position="861"/>
    </location>
</feature>
<dbReference type="Pfam" id="PF07986">
    <property type="entry name" value="TBCC"/>
    <property type="match status" value="1"/>
</dbReference>
<dbReference type="GO" id="GO:0005096">
    <property type="term" value="F:GTPase activator activity"/>
    <property type="evidence" value="ECO:0007669"/>
    <property type="project" value="InterPro"/>
</dbReference>
<feature type="compositionally biased region" description="Low complexity" evidence="3">
    <location>
        <begin position="661"/>
        <end position="670"/>
    </location>
</feature>
<dbReference type="PANTHER" id="PTHR15440">
    <property type="entry name" value="XRP2 PROTEIN"/>
    <property type="match status" value="1"/>
</dbReference>
<organism evidence="5 6">
    <name type="scientific">Diacronema lutheri</name>
    <name type="common">Unicellular marine alga</name>
    <name type="synonym">Monochrysis lutheri</name>
    <dbReference type="NCBI Taxonomy" id="2081491"/>
    <lineage>
        <taxon>Eukaryota</taxon>
        <taxon>Haptista</taxon>
        <taxon>Haptophyta</taxon>
        <taxon>Pavlovophyceae</taxon>
        <taxon>Pavlovales</taxon>
        <taxon>Pavlovaceae</taxon>
        <taxon>Diacronema</taxon>
    </lineage>
</organism>
<dbReference type="GO" id="GO:0005929">
    <property type="term" value="C:cilium"/>
    <property type="evidence" value="ECO:0007669"/>
    <property type="project" value="TreeGrafter"/>
</dbReference>
<dbReference type="GO" id="GO:1990075">
    <property type="term" value="C:periciliary membrane compartment"/>
    <property type="evidence" value="ECO:0007669"/>
    <property type="project" value="TreeGrafter"/>
</dbReference>
<dbReference type="PANTHER" id="PTHR15440:SF0">
    <property type="entry name" value="PROTEIN XRP2"/>
    <property type="match status" value="1"/>
</dbReference>
<dbReference type="InterPro" id="IPR006599">
    <property type="entry name" value="CARP_motif"/>
</dbReference>
<name>A0A8J5XVR8_DIALT</name>
<feature type="compositionally biased region" description="Pro residues" evidence="3">
    <location>
        <begin position="185"/>
        <end position="194"/>
    </location>
</feature>
<dbReference type="OrthoDB" id="194775at2759"/>
<evidence type="ECO:0000256" key="2">
    <source>
        <dbReference type="ARBA" id="ARBA00022741"/>
    </source>
</evidence>
<protein>
    <recommendedName>
        <fullName evidence="4">C-CAP/cofactor C-like domain-containing protein</fullName>
    </recommendedName>
</protein>
<feature type="compositionally biased region" description="Basic and acidic residues" evidence="3">
    <location>
        <begin position="680"/>
        <end position="691"/>
    </location>
</feature>
<evidence type="ECO:0000313" key="5">
    <source>
        <dbReference type="EMBL" id="KAG8469367.1"/>
    </source>
</evidence>
<feature type="region of interest" description="Disordered" evidence="3">
    <location>
        <begin position="351"/>
        <end position="382"/>
    </location>
</feature>
<feature type="region of interest" description="Disordered" evidence="3">
    <location>
        <begin position="410"/>
        <end position="503"/>
    </location>
</feature>
<accession>A0A8J5XVR8</accession>
<comment type="similarity">
    <text evidence="1">Belongs to the TBCC family.</text>
</comment>
<feature type="compositionally biased region" description="Low complexity" evidence="3">
    <location>
        <begin position="489"/>
        <end position="503"/>
    </location>
</feature>
<feature type="compositionally biased region" description="Acidic residues" evidence="3">
    <location>
        <begin position="632"/>
        <end position="652"/>
    </location>
</feature>
<dbReference type="Gene3D" id="2.160.20.70">
    <property type="match status" value="1"/>
</dbReference>
<keyword evidence="2" id="KW-0547">Nucleotide-binding</keyword>
<feature type="compositionally biased region" description="Low complexity" evidence="3">
    <location>
        <begin position="538"/>
        <end position="549"/>
    </location>
</feature>
<proteinExistence type="inferred from homology"/>
<feature type="compositionally biased region" description="Low complexity" evidence="3">
    <location>
        <begin position="447"/>
        <end position="457"/>
    </location>
</feature>
<dbReference type="Gene3D" id="1.20.1520.10">
    <property type="entry name" value="ADP-ribosylation factor-like 2-binding protein, domain"/>
    <property type="match status" value="1"/>
</dbReference>
<evidence type="ECO:0000259" key="4">
    <source>
        <dbReference type="PROSITE" id="PS51329"/>
    </source>
</evidence>
<dbReference type="Proteomes" id="UP000751190">
    <property type="component" value="Unassembled WGS sequence"/>
</dbReference>
<feature type="region of interest" description="Disordered" evidence="3">
    <location>
        <begin position="956"/>
        <end position="982"/>
    </location>
</feature>
<feature type="region of interest" description="Disordered" evidence="3">
    <location>
        <begin position="159"/>
        <end position="206"/>
    </location>
</feature>
<dbReference type="GO" id="GO:0000166">
    <property type="term" value="F:nucleotide binding"/>
    <property type="evidence" value="ECO:0007669"/>
    <property type="project" value="UniProtKB-KW"/>
</dbReference>
<dbReference type="SMART" id="SM00673">
    <property type="entry name" value="CARP"/>
    <property type="match status" value="2"/>
</dbReference>
<feature type="region of interest" description="Disordered" evidence="3">
    <location>
        <begin position="518"/>
        <end position="721"/>
    </location>
</feature>
<feature type="compositionally biased region" description="Low complexity" evidence="3">
    <location>
        <begin position="709"/>
        <end position="718"/>
    </location>
</feature>
<dbReference type="InterPro" id="IPR042541">
    <property type="entry name" value="BART_sf"/>
</dbReference>
<gene>
    <name evidence="5" type="ORF">KFE25_005822</name>
</gene>
<reference evidence="5" key="1">
    <citation type="submission" date="2021-05" db="EMBL/GenBank/DDBJ databases">
        <title>The genome of the haptophyte Pavlova lutheri (Diacronema luteri, Pavlovales) - a model for lipid biosynthesis in eukaryotic algae.</title>
        <authorList>
            <person name="Hulatt C.J."/>
            <person name="Posewitz M.C."/>
        </authorList>
    </citation>
    <scope>NUCLEOTIDE SEQUENCE</scope>
    <source>
        <strain evidence="5">NIVA-4/92</strain>
    </source>
</reference>
<dbReference type="PROSITE" id="PS51329">
    <property type="entry name" value="C_CAP_COFACTOR_C"/>
    <property type="match status" value="1"/>
</dbReference>